<reference evidence="1 2" key="1">
    <citation type="journal article" date="2011" name="Genome Res.">
        <title>Phylogeny-wide analysis of social amoeba genomes highlights ancient origins for complex intercellular communication.</title>
        <authorList>
            <person name="Heidel A.J."/>
            <person name="Lawal H.M."/>
            <person name="Felder M."/>
            <person name="Schilde C."/>
            <person name="Helps N.R."/>
            <person name="Tunggal B."/>
            <person name="Rivero F."/>
            <person name="John U."/>
            <person name="Schleicher M."/>
            <person name="Eichinger L."/>
            <person name="Platzer M."/>
            <person name="Noegel A.A."/>
            <person name="Schaap P."/>
            <person name="Gloeckner G."/>
        </authorList>
    </citation>
    <scope>NUCLEOTIDE SEQUENCE [LARGE SCALE GENOMIC DNA]</scope>
    <source>
        <strain evidence="2">ATCC 26659 / Pp 5 / PN500</strain>
    </source>
</reference>
<sequence>MLENEEYQKKIEYFESEAQIFDEKIIKEKSKRIKSPKLEDEPSVEDKKSRLPSSEEIYNRIKVLELTQSK</sequence>
<dbReference type="GeneID" id="31367271"/>
<accession>D3BUI3</accession>
<dbReference type="RefSeq" id="XP_020426905.1">
    <property type="nucleotide sequence ID" value="XM_020582551.1"/>
</dbReference>
<dbReference type="AlphaFoldDB" id="D3BUI3"/>
<dbReference type="Proteomes" id="UP000001396">
    <property type="component" value="Unassembled WGS sequence"/>
</dbReference>
<comment type="caution">
    <text evidence="1">The sequence shown here is derived from an EMBL/GenBank/DDBJ whole genome shotgun (WGS) entry which is preliminary data.</text>
</comment>
<gene>
    <name evidence="1" type="ORF">PPL_11803</name>
</gene>
<evidence type="ECO:0000313" key="1">
    <source>
        <dbReference type="EMBL" id="EFA74771.1"/>
    </source>
</evidence>
<protein>
    <submittedName>
        <fullName evidence="1">Uncharacterized protein</fullName>
    </submittedName>
</protein>
<organism evidence="1 2">
    <name type="scientific">Heterostelium pallidum (strain ATCC 26659 / Pp 5 / PN500)</name>
    <name type="common">Cellular slime mold</name>
    <name type="synonym">Polysphondylium pallidum</name>
    <dbReference type="NCBI Taxonomy" id="670386"/>
    <lineage>
        <taxon>Eukaryota</taxon>
        <taxon>Amoebozoa</taxon>
        <taxon>Evosea</taxon>
        <taxon>Eumycetozoa</taxon>
        <taxon>Dictyostelia</taxon>
        <taxon>Acytosteliales</taxon>
        <taxon>Acytosteliaceae</taxon>
        <taxon>Heterostelium</taxon>
    </lineage>
</organism>
<name>D3BUI3_HETP5</name>
<keyword evidence="2" id="KW-1185">Reference proteome</keyword>
<dbReference type="EMBL" id="ADBJ01000060">
    <property type="protein sequence ID" value="EFA74771.1"/>
    <property type="molecule type" value="Genomic_DNA"/>
</dbReference>
<evidence type="ECO:0000313" key="2">
    <source>
        <dbReference type="Proteomes" id="UP000001396"/>
    </source>
</evidence>
<dbReference type="InParanoid" id="D3BUI3"/>
<proteinExistence type="predicted"/>